<gene>
    <name evidence="2" type="ORF">XM53_13840</name>
</gene>
<evidence type="ECO:0000313" key="2">
    <source>
        <dbReference type="EMBL" id="KRS11793.1"/>
    </source>
</evidence>
<dbReference type="Gene3D" id="3.30.70.100">
    <property type="match status" value="1"/>
</dbReference>
<proteinExistence type="predicted"/>
<dbReference type="InterPro" id="IPR010753">
    <property type="entry name" value="DUF1330"/>
</dbReference>
<dbReference type="RefSeq" id="WP_057794307.1">
    <property type="nucleotide sequence ID" value="NZ_LAXJ01000016.1"/>
</dbReference>
<dbReference type="EMBL" id="LAXJ01000016">
    <property type="protein sequence ID" value="KRS11793.1"/>
    <property type="molecule type" value="Genomic_DNA"/>
</dbReference>
<dbReference type="Pfam" id="PF07045">
    <property type="entry name" value="DUF1330"/>
    <property type="match status" value="1"/>
</dbReference>
<dbReference type="PATRIC" id="fig|1641875.4.peg.566"/>
<accession>A0A0T5NSE1</accession>
<dbReference type="InterPro" id="IPR011008">
    <property type="entry name" value="Dimeric_a/b-barrel"/>
</dbReference>
<dbReference type="PANTHER" id="PTHR41521">
    <property type="match status" value="1"/>
</dbReference>
<evidence type="ECO:0000259" key="1">
    <source>
        <dbReference type="Pfam" id="PF07045"/>
    </source>
</evidence>
<organism evidence="2 3">
    <name type="scientific">Roseovarius atlanticus</name>
    <dbReference type="NCBI Taxonomy" id="1641875"/>
    <lineage>
        <taxon>Bacteria</taxon>
        <taxon>Pseudomonadati</taxon>
        <taxon>Pseudomonadota</taxon>
        <taxon>Alphaproteobacteria</taxon>
        <taxon>Rhodobacterales</taxon>
        <taxon>Roseobacteraceae</taxon>
        <taxon>Roseovarius</taxon>
    </lineage>
</organism>
<dbReference type="STRING" id="1641875.XM53_13840"/>
<dbReference type="Proteomes" id="UP000051295">
    <property type="component" value="Unassembled WGS sequence"/>
</dbReference>
<dbReference type="SUPFAM" id="SSF54909">
    <property type="entry name" value="Dimeric alpha+beta barrel"/>
    <property type="match status" value="1"/>
</dbReference>
<dbReference type="PANTHER" id="PTHR41521:SF4">
    <property type="entry name" value="BLR0684 PROTEIN"/>
    <property type="match status" value="1"/>
</dbReference>
<reference evidence="2 3" key="1">
    <citation type="submission" date="2015-04" db="EMBL/GenBank/DDBJ databases">
        <title>The draft genome sequence of Roseovarius sp.R12b.</title>
        <authorList>
            <person name="Li G."/>
            <person name="Lai Q."/>
            <person name="Shao Z."/>
            <person name="Yan P."/>
        </authorList>
    </citation>
    <scope>NUCLEOTIDE SEQUENCE [LARGE SCALE GENOMIC DNA]</scope>
    <source>
        <strain evidence="2 3">R12B</strain>
    </source>
</reference>
<name>A0A0T5NSE1_9RHOB</name>
<keyword evidence="3" id="KW-1185">Reference proteome</keyword>
<dbReference type="OrthoDB" id="9806380at2"/>
<evidence type="ECO:0000313" key="3">
    <source>
        <dbReference type="Proteomes" id="UP000051295"/>
    </source>
</evidence>
<sequence length="97" mass="10841">MAAYVIGQMEIHSRDWMEAYFAKIPEVVAAHEGRFLVRGGAPERMEGEGVLPDAAFVLEFPDRDHARAFWHSDAFQELAVLRRSGSELNAILVDGLV</sequence>
<protein>
    <recommendedName>
        <fullName evidence="1">DUF1330 domain-containing protein</fullName>
    </recommendedName>
</protein>
<comment type="caution">
    <text evidence="2">The sequence shown here is derived from an EMBL/GenBank/DDBJ whole genome shotgun (WGS) entry which is preliminary data.</text>
</comment>
<feature type="domain" description="DUF1330" evidence="1">
    <location>
        <begin position="3"/>
        <end position="96"/>
    </location>
</feature>
<dbReference type="AlphaFoldDB" id="A0A0T5NSE1"/>